<dbReference type="Pfam" id="PF04616">
    <property type="entry name" value="Glyco_hydro_43"/>
    <property type="match status" value="1"/>
</dbReference>
<dbReference type="InterPro" id="IPR006710">
    <property type="entry name" value="Glyco_hydro_43"/>
</dbReference>
<sequence>MLRSTALGGTRSALVVSLLPGLALGQFLTGFYNPILPGFHPDPSCIHLKEDDTFYCASSSFNAFPGIPIHASKDLTTWRLVGNALNRESQLPELAISNGSTSGIWAPALRYHNGTFYVVTTLVHDKKAPEDPTRWDNIIFSTPDIWDESKWSDAVHFDFEGYDTSPFWENGDSYIVGSHAYRVEPGIHLSKVDLKTGEVKSNWTNLWNGTGGLAPEGPHIYTKDGYYYLMIAEGGTGLGHMETIARSENLYGPYDPNPANPILTNANTSEYFQTVGHADLFQDRRGDWWGVALSTRSGSEYITYPMGRETILTNVTWENRSWPVFNNPIKGAMRGWQLPRIIQNLPGDGPFVTEGDNNLQFRPGSEIPPHFVYWRPPIKENYAISPEGHPNTLRLKPSRLNLTALDGNAGGPGGQTFVGRRQVDTLFTYRVDLNYSPKTLEEEAGVTLFLTQNHHARFGLTMLPLANGSSSALVPHFRFDAISYIPVPPSFSIPLSASMQNKTLTMEIRTVNQTHFSFAAGSAKSREPLTIFAYAPGDIVSWGFTGTLLGVYATSNGGNGTTEAYVSNWKYEGWGQIRDNFAGPLVQ</sequence>
<dbReference type="Proteomes" id="UP000800094">
    <property type="component" value="Unassembled WGS sequence"/>
</dbReference>
<dbReference type="RefSeq" id="XP_033678668.1">
    <property type="nucleotide sequence ID" value="XM_033826113.1"/>
</dbReference>
<dbReference type="GO" id="GO:0005975">
    <property type="term" value="P:carbohydrate metabolic process"/>
    <property type="evidence" value="ECO:0007669"/>
    <property type="project" value="InterPro"/>
</dbReference>
<gene>
    <name evidence="8" type="ORF">BU26DRAFT_492362</name>
</gene>
<name>A0A6A6HZK6_9PLEO</name>
<evidence type="ECO:0000256" key="5">
    <source>
        <dbReference type="PIRSR" id="PIRSR606710-2"/>
    </source>
</evidence>
<dbReference type="CDD" id="cd18833">
    <property type="entry name" value="GH43_PcXyl-like"/>
    <property type="match status" value="1"/>
</dbReference>
<dbReference type="OrthoDB" id="408373at2759"/>
<feature type="domain" description="Beta-xylosidase C-terminal Concanavalin A-like" evidence="7">
    <location>
        <begin position="365"/>
        <end position="572"/>
    </location>
</feature>
<feature type="site" description="Important for catalytic activity, responsible for pKa modulation of the active site Glu and correct orientation of both the proton donor and substrate" evidence="5">
    <location>
        <position position="163"/>
    </location>
</feature>
<comment type="similarity">
    <text evidence="1 6">Belongs to the glycosyl hydrolase 43 family.</text>
</comment>
<dbReference type="Pfam" id="PF17851">
    <property type="entry name" value="GH43_C2"/>
    <property type="match status" value="1"/>
</dbReference>
<dbReference type="GeneID" id="54579443"/>
<dbReference type="Gene3D" id="2.115.10.20">
    <property type="entry name" value="Glycosyl hydrolase domain, family 43"/>
    <property type="match status" value="1"/>
</dbReference>
<evidence type="ECO:0000256" key="3">
    <source>
        <dbReference type="ARBA" id="ARBA00023295"/>
    </source>
</evidence>
<proteinExistence type="inferred from homology"/>
<keyword evidence="3 6" id="KW-0326">Glycosidase</keyword>
<accession>A0A6A6HZK6</accession>
<dbReference type="AlphaFoldDB" id="A0A6A6HZK6"/>
<dbReference type="SUPFAM" id="SSF49899">
    <property type="entry name" value="Concanavalin A-like lectins/glucanases"/>
    <property type="match status" value="1"/>
</dbReference>
<evidence type="ECO:0000313" key="9">
    <source>
        <dbReference type="Proteomes" id="UP000800094"/>
    </source>
</evidence>
<feature type="active site" description="Proton donor" evidence="4">
    <location>
        <position position="216"/>
    </location>
</feature>
<dbReference type="SUPFAM" id="SSF75005">
    <property type="entry name" value="Arabinanase/levansucrase/invertase"/>
    <property type="match status" value="1"/>
</dbReference>
<keyword evidence="2 6" id="KW-0378">Hydrolase</keyword>
<evidence type="ECO:0000259" key="7">
    <source>
        <dbReference type="Pfam" id="PF17851"/>
    </source>
</evidence>
<evidence type="ECO:0000313" key="8">
    <source>
        <dbReference type="EMBL" id="KAF2243664.1"/>
    </source>
</evidence>
<evidence type="ECO:0000256" key="2">
    <source>
        <dbReference type="ARBA" id="ARBA00022801"/>
    </source>
</evidence>
<organism evidence="8 9">
    <name type="scientific">Trematosphaeria pertusa</name>
    <dbReference type="NCBI Taxonomy" id="390896"/>
    <lineage>
        <taxon>Eukaryota</taxon>
        <taxon>Fungi</taxon>
        <taxon>Dikarya</taxon>
        <taxon>Ascomycota</taxon>
        <taxon>Pezizomycotina</taxon>
        <taxon>Dothideomycetes</taxon>
        <taxon>Pleosporomycetidae</taxon>
        <taxon>Pleosporales</taxon>
        <taxon>Massarineae</taxon>
        <taxon>Trematosphaeriaceae</taxon>
        <taxon>Trematosphaeria</taxon>
    </lineage>
</organism>
<evidence type="ECO:0000256" key="6">
    <source>
        <dbReference type="RuleBase" id="RU361187"/>
    </source>
</evidence>
<reference evidence="8" key="1">
    <citation type="journal article" date="2020" name="Stud. Mycol.">
        <title>101 Dothideomycetes genomes: a test case for predicting lifestyles and emergence of pathogens.</title>
        <authorList>
            <person name="Haridas S."/>
            <person name="Albert R."/>
            <person name="Binder M."/>
            <person name="Bloem J."/>
            <person name="Labutti K."/>
            <person name="Salamov A."/>
            <person name="Andreopoulos B."/>
            <person name="Baker S."/>
            <person name="Barry K."/>
            <person name="Bills G."/>
            <person name="Bluhm B."/>
            <person name="Cannon C."/>
            <person name="Castanera R."/>
            <person name="Culley D."/>
            <person name="Daum C."/>
            <person name="Ezra D."/>
            <person name="Gonzalez J."/>
            <person name="Henrissat B."/>
            <person name="Kuo A."/>
            <person name="Liang C."/>
            <person name="Lipzen A."/>
            <person name="Lutzoni F."/>
            <person name="Magnuson J."/>
            <person name="Mondo S."/>
            <person name="Nolan M."/>
            <person name="Ohm R."/>
            <person name="Pangilinan J."/>
            <person name="Park H.-J."/>
            <person name="Ramirez L."/>
            <person name="Alfaro M."/>
            <person name="Sun H."/>
            <person name="Tritt A."/>
            <person name="Yoshinaga Y."/>
            <person name="Zwiers L.-H."/>
            <person name="Turgeon B."/>
            <person name="Goodwin S."/>
            <person name="Spatafora J."/>
            <person name="Crous P."/>
            <person name="Grigoriev I."/>
        </authorList>
    </citation>
    <scope>NUCLEOTIDE SEQUENCE</scope>
    <source>
        <strain evidence="8">CBS 122368</strain>
    </source>
</reference>
<evidence type="ECO:0000256" key="1">
    <source>
        <dbReference type="ARBA" id="ARBA00009865"/>
    </source>
</evidence>
<dbReference type="PANTHER" id="PTHR42812">
    <property type="entry name" value="BETA-XYLOSIDASE"/>
    <property type="match status" value="1"/>
</dbReference>
<protein>
    <submittedName>
        <fullName evidence="8">Glycoside hydrolase family 43 protein</fullName>
    </submittedName>
</protein>
<dbReference type="InterPro" id="IPR023296">
    <property type="entry name" value="Glyco_hydro_beta-prop_sf"/>
</dbReference>
<feature type="active site" description="Proton acceptor" evidence="4">
    <location>
        <position position="42"/>
    </location>
</feature>
<dbReference type="InterPro" id="IPR051795">
    <property type="entry name" value="Glycosyl_Hydrlase_43"/>
</dbReference>
<dbReference type="EMBL" id="ML987204">
    <property type="protein sequence ID" value="KAF2243664.1"/>
    <property type="molecule type" value="Genomic_DNA"/>
</dbReference>
<dbReference type="PANTHER" id="PTHR42812:SF17">
    <property type="entry name" value="BETA-XYLOSIDASE C-TERMINAL CONCANAVALIN A-LIKE DOMAIN-CONTAINING PROTEIN-RELATED"/>
    <property type="match status" value="1"/>
</dbReference>
<dbReference type="GO" id="GO:0004553">
    <property type="term" value="F:hydrolase activity, hydrolyzing O-glycosyl compounds"/>
    <property type="evidence" value="ECO:0007669"/>
    <property type="project" value="InterPro"/>
</dbReference>
<dbReference type="InterPro" id="IPR041542">
    <property type="entry name" value="GH43_C2"/>
</dbReference>
<keyword evidence="9" id="KW-1185">Reference proteome</keyword>
<dbReference type="InterPro" id="IPR013320">
    <property type="entry name" value="ConA-like_dom_sf"/>
</dbReference>
<evidence type="ECO:0000256" key="4">
    <source>
        <dbReference type="PIRSR" id="PIRSR606710-1"/>
    </source>
</evidence>
<dbReference type="Gene3D" id="2.60.120.200">
    <property type="match status" value="1"/>
</dbReference>